<accession>A0A2I0WYP8</accession>
<dbReference type="EMBL" id="KZ502311">
    <property type="protein sequence ID" value="PKU80767.1"/>
    <property type="molecule type" value="Genomic_DNA"/>
</dbReference>
<proteinExistence type="predicted"/>
<protein>
    <submittedName>
        <fullName evidence="1">Uncharacterized protein</fullName>
    </submittedName>
</protein>
<gene>
    <name evidence="1" type="ORF">MA16_Dca014605</name>
</gene>
<dbReference type="Proteomes" id="UP000233837">
    <property type="component" value="Unassembled WGS sequence"/>
</dbReference>
<evidence type="ECO:0000313" key="2">
    <source>
        <dbReference type="Proteomes" id="UP000233837"/>
    </source>
</evidence>
<keyword evidence="2" id="KW-1185">Reference proteome</keyword>
<name>A0A2I0WYP8_9ASPA</name>
<reference evidence="1 2" key="2">
    <citation type="journal article" date="2017" name="Nature">
        <title>The Apostasia genome and the evolution of orchids.</title>
        <authorList>
            <person name="Zhang G.Q."/>
            <person name="Liu K.W."/>
            <person name="Li Z."/>
            <person name="Lohaus R."/>
            <person name="Hsiao Y.Y."/>
            <person name="Niu S.C."/>
            <person name="Wang J.Y."/>
            <person name="Lin Y.C."/>
            <person name="Xu Q."/>
            <person name="Chen L.J."/>
            <person name="Yoshida K."/>
            <person name="Fujiwara S."/>
            <person name="Wang Z.W."/>
            <person name="Zhang Y.Q."/>
            <person name="Mitsuda N."/>
            <person name="Wang M."/>
            <person name="Liu G.H."/>
            <person name="Pecoraro L."/>
            <person name="Huang H.X."/>
            <person name="Xiao X.J."/>
            <person name="Lin M."/>
            <person name="Wu X.Y."/>
            <person name="Wu W.L."/>
            <person name="Chen Y.Y."/>
            <person name="Chang S.B."/>
            <person name="Sakamoto S."/>
            <person name="Ohme-Takagi M."/>
            <person name="Yagi M."/>
            <person name="Zeng S.J."/>
            <person name="Shen C.Y."/>
            <person name="Yeh C.M."/>
            <person name="Luo Y.B."/>
            <person name="Tsai W.C."/>
            <person name="Van de Peer Y."/>
            <person name="Liu Z.J."/>
        </authorList>
    </citation>
    <scope>NUCLEOTIDE SEQUENCE [LARGE SCALE GENOMIC DNA]</scope>
    <source>
        <tissue evidence="1">The whole plant</tissue>
    </source>
</reference>
<organism evidence="1 2">
    <name type="scientific">Dendrobium catenatum</name>
    <dbReference type="NCBI Taxonomy" id="906689"/>
    <lineage>
        <taxon>Eukaryota</taxon>
        <taxon>Viridiplantae</taxon>
        <taxon>Streptophyta</taxon>
        <taxon>Embryophyta</taxon>
        <taxon>Tracheophyta</taxon>
        <taxon>Spermatophyta</taxon>
        <taxon>Magnoliopsida</taxon>
        <taxon>Liliopsida</taxon>
        <taxon>Asparagales</taxon>
        <taxon>Orchidaceae</taxon>
        <taxon>Epidendroideae</taxon>
        <taxon>Malaxideae</taxon>
        <taxon>Dendrobiinae</taxon>
        <taxon>Dendrobium</taxon>
    </lineage>
</organism>
<sequence>MSQMTLVESEGDFPKVSQPVKRQDDELASEVARVGCLVIGNVTLYAYNHWLVDQSSDELSTKMYLKCVKPIQLAYERCYPILNAQDQVRANSLVACSIFDCARLMLWVTSDLFLGKNKVPMVHKRSMKAISLSYSRALLTFDACTKILISLVLTKC</sequence>
<reference evidence="1 2" key="1">
    <citation type="journal article" date="2016" name="Sci. Rep.">
        <title>The Dendrobium catenatum Lindl. genome sequence provides insights into polysaccharide synthase, floral development and adaptive evolution.</title>
        <authorList>
            <person name="Zhang G.Q."/>
            <person name="Xu Q."/>
            <person name="Bian C."/>
            <person name="Tsai W.C."/>
            <person name="Yeh C.M."/>
            <person name="Liu K.W."/>
            <person name="Yoshida K."/>
            <person name="Zhang L.S."/>
            <person name="Chang S.B."/>
            <person name="Chen F."/>
            <person name="Shi Y."/>
            <person name="Su Y.Y."/>
            <person name="Zhang Y.Q."/>
            <person name="Chen L.J."/>
            <person name="Yin Y."/>
            <person name="Lin M."/>
            <person name="Huang H."/>
            <person name="Deng H."/>
            <person name="Wang Z.W."/>
            <person name="Zhu S.L."/>
            <person name="Zhao X."/>
            <person name="Deng C."/>
            <person name="Niu S.C."/>
            <person name="Huang J."/>
            <person name="Wang M."/>
            <person name="Liu G.H."/>
            <person name="Yang H.J."/>
            <person name="Xiao X.J."/>
            <person name="Hsiao Y.Y."/>
            <person name="Wu W.L."/>
            <person name="Chen Y.Y."/>
            <person name="Mitsuda N."/>
            <person name="Ohme-Takagi M."/>
            <person name="Luo Y.B."/>
            <person name="Van de Peer Y."/>
            <person name="Liu Z.J."/>
        </authorList>
    </citation>
    <scope>NUCLEOTIDE SEQUENCE [LARGE SCALE GENOMIC DNA]</scope>
    <source>
        <tissue evidence="1">The whole plant</tissue>
    </source>
</reference>
<dbReference type="AlphaFoldDB" id="A0A2I0WYP8"/>
<evidence type="ECO:0000313" key="1">
    <source>
        <dbReference type="EMBL" id="PKU80767.1"/>
    </source>
</evidence>